<dbReference type="InterPro" id="IPR006145">
    <property type="entry name" value="PsdUridine_synth_RsuA/RluA"/>
</dbReference>
<dbReference type="RefSeq" id="WP_146784574.1">
    <property type="nucleotide sequence ID" value="NZ_CP042434.1"/>
</dbReference>
<reference evidence="3 4" key="1">
    <citation type="journal article" date="2017" name="Int. J. Syst. Evol. Microbiol.">
        <title>Arachidicoccus ginsenosidivorans sp. nov., with ginsenoside-converting activity isolated from ginseng cultivating soil.</title>
        <authorList>
            <person name="Siddiqi M.Z."/>
            <person name="Aslam Z."/>
            <person name="Im W.T."/>
        </authorList>
    </citation>
    <scope>NUCLEOTIDE SEQUENCE [LARGE SCALE GENOMIC DNA]</scope>
    <source>
        <strain evidence="3 4">Gsoil 809</strain>
    </source>
</reference>
<dbReference type="Gene3D" id="3.30.2350.10">
    <property type="entry name" value="Pseudouridine synthase"/>
    <property type="match status" value="1"/>
</dbReference>
<name>A0A5B8VN64_9BACT</name>
<dbReference type="InterPro" id="IPR006224">
    <property type="entry name" value="PsdUridine_synth_RluA-like_CS"/>
</dbReference>
<dbReference type="EMBL" id="CP042434">
    <property type="protein sequence ID" value="QEC73014.1"/>
    <property type="molecule type" value="Genomic_DNA"/>
</dbReference>
<evidence type="ECO:0000259" key="2">
    <source>
        <dbReference type="Pfam" id="PF00849"/>
    </source>
</evidence>
<dbReference type="GO" id="GO:0003723">
    <property type="term" value="F:RNA binding"/>
    <property type="evidence" value="ECO:0007669"/>
    <property type="project" value="InterPro"/>
</dbReference>
<dbReference type="KEGG" id="agi:FSB73_16345"/>
<dbReference type="CDD" id="cd02869">
    <property type="entry name" value="PseudoU_synth_RluA_like"/>
    <property type="match status" value="1"/>
</dbReference>
<keyword evidence="4" id="KW-1185">Reference proteome</keyword>
<dbReference type="AlphaFoldDB" id="A0A5B8VN64"/>
<comment type="similarity">
    <text evidence="1">Belongs to the pseudouridine synthase RluA family.</text>
</comment>
<proteinExistence type="inferred from homology"/>
<accession>A0A5B8VN64</accession>
<dbReference type="PANTHER" id="PTHR21600:SF87">
    <property type="entry name" value="RNA PSEUDOURIDYLATE SYNTHASE DOMAIN-CONTAINING PROTEIN 1"/>
    <property type="match status" value="1"/>
</dbReference>
<dbReference type="GO" id="GO:0000455">
    <property type="term" value="P:enzyme-directed rRNA pseudouridine synthesis"/>
    <property type="evidence" value="ECO:0007669"/>
    <property type="project" value="TreeGrafter"/>
</dbReference>
<dbReference type="Proteomes" id="UP000321291">
    <property type="component" value="Chromosome"/>
</dbReference>
<evidence type="ECO:0000256" key="1">
    <source>
        <dbReference type="ARBA" id="ARBA00010876"/>
    </source>
</evidence>
<dbReference type="SUPFAM" id="SSF55120">
    <property type="entry name" value="Pseudouridine synthase"/>
    <property type="match status" value="1"/>
</dbReference>
<feature type="domain" description="Pseudouridine synthase RsuA/RluA-like" evidence="2">
    <location>
        <begin position="11"/>
        <end position="153"/>
    </location>
</feature>
<dbReference type="Pfam" id="PF00849">
    <property type="entry name" value="PseudoU_synth_2"/>
    <property type="match status" value="1"/>
</dbReference>
<evidence type="ECO:0000313" key="3">
    <source>
        <dbReference type="EMBL" id="QEC73014.1"/>
    </source>
</evidence>
<protein>
    <submittedName>
        <fullName evidence="3">RluA family pseudouridine synthase</fullName>
    </submittedName>
</protein>
<organism evidence="3 4">
    <name type="scientific">Arachidicoccus ginsenosidivorans</name>
    <dbReference type="NCBI Taxonomy" id="496057"/>
    <lineage>
        <taxon>Bacteria</taxon>
        <taxon>Pseudomonadati</taxon>
        <taxon>Bacteroidota</taxon>
        <taxon>Chitinophagia</taxon>
        <taxon>Chitinophagales</taxon>
        <taxon>Chitinophagaceae</taxon>
        <taxon>Arachidicoccus</taxon>
    </lineage>
</organism>
<dbReference type="PANTHER" id="PTHR21600">
    <property type="entry name" value="MITOCHONDRIAL RNA PSEUDOURIDINE SYNTHASE"/>
    <property type="match status" value="1"/>
</dbReference>
<dbReference type="GO" id="GO:0009982">
    <property type="term" value="F:pseudouridine synthase activity"/>
    <property type="evidence" value="ECO:0007669"/>
    <property type="project" value="InterPro"/>
</dbReference>
<gene>
    <name evidence="3" type="ORF">FSB73_16345</name>
</gene>
<dbReference type="InterPro" id="IPR050188">
    <property type="entry name" value="RluA_PseudoU_synthase"/>
</dbReference>
<dbReference type="InterPro" id="IPR020103">
    <property type="entry name" value="PsdUridine_synth_cat_dom_sf"/>
</dbReference>
<dbReference type="OrthoDB" id="9807829at2"/>
<dbReference type="PROSITE" id="PS01129">
    <property type="entry name" value="PSI_RLU"/>
    <property type="match status" value="1"/>
</dbReference>
<dbReference type="GO" id="GO:0140098">
    <property type="term" value="F:catalytic activity, acting on RNA"/>
    <property type="evidence" value="ECO:0007669"/>
    <property type="project" value="UniProtKB-ARBA"/>
</dbReference>
<sequence length="240" mass="27299">MRFETLHENDHFIVINKPSGLLSVPDRKQSEPSLKDLLLQKYGEIYTVHRLDKPTSGLILFARDAETHKTLSKLFQTREVEKYYLGLVEGTLIPKEGIIETGIMEHPAGGKMINHVKGKASKTAYETKETFKGYSLVRFRIFTGRTHQIRVHCGYLGHTIVGDGIYGEGKPLLLSTIKKKFNLAKKELEERPLMGRLALHAHEIRFQFQGEDYVFEAPLSKDMQATLSQLRKHAAVTNPL</sequence>
<evidence type="ECO:0000313" key="4">
    <source>
        <dbReference type="Proteomes" id="UP000321291"/>
    </source>
</evidence>